<feature type="compositionally biased region" description="Basic and acidic residues" evidence="1">
    <location>
        <begin position="225"/>
        <end position="237"/>
    </location>
</feature>
<feature type="region of interest" description="Disordered" evidence="1">
    <location>
        <begin position="384"/>
        <end position="446"/>
    </location>
</feature>
<evidence type="ECO:0000313" key="3">
    <source>
        <dbReference type="EMBL" id="KAF5330638.1"/>
    </source>
</evidence>
<reference evidence="3 4" key="1">
    <citation type="journal article" date="2020" name="ISME J.">
        <title>Uncovering the hidden diversity of litter-decomposition mechanisms in mushroom-forming fungi.</title>
        <authorList>
            <person name="Floudas D."/>
            <person name="Bentzer J."/>
            <person name="Ahren D."/>
            <person name="Johansson T."/>
            <person name="Persson P."/>
            <person name="Tunlid A."/>
        </authorList>
    </citation>
    <scope>NUCLEOTIDE SEQUENCE [LARGE SCALE GENOMIC DNA]</scope>
    <source>
        <strain evidence="3 4">CBS 101986</strain>
    </source>
</reference>
<comment type="caution">
    <text evidence="3">The sequence shown here is derived from an EMBL/GenBank/DDBJ whole genome shotgun (WGS) entry which is preliminary data.</text>
</comment>
<proteinExistence type="predicted"/>
<dbReference type="Proteomes" id="UP000567179">
    <property type="component" value="Unassembled WGS sequence"/>
</dbReference>
<accession>A0A8H5BY25</accession>
<feature type="region of interest" description="Disordered" evidence="1">
    <location>
        <begin position="225"/>
        <end position="287"/>
    </location>
</feature>
<feature type="compositionally biased region" description="Basic and acidic residues" evidence="1">
    <location>
        <begin position="384"/>
        <end position="393"/>
    </location>
</feature>
<dbReference type="OrthoDB" id="3043759at2759"/>
<keyword evidence="2" id="KW-0732">Signal</keyword>
<evidence type="ECO:0000313" key="4">
    <source>
        <dbReference type="Proteomes" id="UP000567179"/>
    </source>
</evidence>
<evidence type="ECO:0000256" key="2">
    <source>
        <dbReference type="SAM" id="SignalP"/>
    </source>
</evidence>
<feature type="signal peptide" evidence="2">
    <location>
        <begin position="1"/>
        <end position="19"/>
    </location>
</feature>
<gene>
    <name evidence="3" type="ORF">D9619_006022</name>
</gene>
<feature type="compositionally biased region" description="Low complexity" evidence="1">
    <location>
        <begin position="36"/>
        <end position="46"/>
    </location>
</feature>
<keyword evidence="4" id="KW-1185">Reference proteome</keyword>
<protein>
    <submittedName>
        <fullName evidence="3">Uncharacterized protein</fullName>
    </submittedName>
</protein>
<organism evidence="3 4">
    <name type="scientific">Psilocybe cf. subviscida</name>
    <dbReference type="NCBI Taxonomy" id="2480587"/>
    <lineage>
        <taxon>Eukaryota</taxon>
        <taxon>Fungi</taxon>
        <taxon>Dikarya</taxon>
        <taxon>Basidiomycota</taxon>
        <taxon>Agaricomycotina</taxon>
        <taxon>Agaricomycetes</taxon>
        <taxon>Agaricomycetidae</taxon>
        <taxon>Agaricales</taxon>
        <taxon>Agaricineae</taxon>
        <taxon>Strophariaceae</taxon>
        <taxon>Psilocybe</taxon>
    </lineage>
</organism>
<evidence type="ECO:0000256" key="1">
    <source>
        <dbReference type="SAM" id="MobiDB-lite"/>
    </source>
</evidence>
<feature type="region of interest" description="Disordered" evidence="1">
    <location>
        <begin position="22"/>
        <end position="61"/>
    </location>
</feature>
<feature type="compositionally biased region" description="Low complexity" evidence="1">
    <location>
        <begin position="416"/>
        <end position="432"/>
    </location>
</feature>
<sequence length="446" mass="49321">MQLNFLFSLFVCLFALATGAPIPSGKGSETDKGSDNNPPRARTPTPNDSPNVPLPGRTGVYPDLGAGVATLFYGDDDMPEHMAHLQRNQAKYPSNKDPMPFLPAREKNKNRAEALRFVQPGGYWPNPHIKLDLAYRDEKHLAMFNNPHHAHTTTVEMLPKKESDKEGGHVSHLKETMQRLHLLGQTRPNPGWLPLDPHQRIGHEAPERYHALWKGPAVKQTVRKEVKLKDTTREETRPGTNLQPGRVSPPGHVWRPNMSGGSHRGAPTLVTGSDTRHPPRPENHDHYVHQQQKATEAQTAQKQASEAAKAASNWERIGSKVPTVKPPANMEYFKKNLDKFNAAHPVRPLPHLARLAEAPARLEHVPKPLNTPTNHAHQIHLPGHDATVHHHDPASPPAPHNIAHGSDPQHAQHTQKASSSGRGKSGLKRGASMSGDSRGRKKGRRT</sequence>
<dbReference type="AlphaFoldDB" id="A0A8H5BY25"/>
<dbReference type="EMBL" id="JAACJJ010000001">
    <property type="protein sequence ID" value="KAF5330638.1"/>
    <property type="molecule type" value="Genomic_DNA"/>
</dbReference>
<feature type="compositionally biased region" description="Basic and acidic residues" evidence="1">
    <location>
        <begin position="274"/>
        <end position="287"/>
    </location>
</feature>
<name>A0A8H5BY25_9AGAR</name>
<feature type="chain" id="PRO_5034818794" evidence="2">
    <location>
        <begin position="20"/>
        <end position="446"/>
    </location>
</feature>